<dbReference type="EMBL" id="CP045907">
    <property type="protein sequence ID" value="QQP35485.1"/>
    <property type="molecule type" value="Genomic_DNA"/>
</dbReference>
<proteinExistence type="predicted"/>
<keyword evidence="4 5" id="KW-0472">Membrane</keyword>
<feature type="transmembrane region" description="Helical" evidence="5">
    <location>
        <begin position="216"/>
        <end position="232"/>
    </location>
</feature>
<accession>A0A7T8JVK7</accession>
<comment type="subcellular location">
    <subcellularLocation>
        <location evidence="1">Membrane</location>
        <topology evidence="1">Multi-pass membrane protein</topology>
    </subcellularLocation>
</comment>
<feature type="transmembrane region" description="Helical" evidence="5">
    <location>
        <begin position="34"/>
        <end position="51"/>
    </location>
</feature>
<keyword evidence="2 5" id="KW-0812">Transmembrane</keyword>
<dbReference type="Gene3D" id="1.20.1250.20">
    <property type="entry name" value="MFS general substrate transporter like domains"/>
    <property type="match status" value="1"/>
</dbReference>
<sequence>CNQFSYDSSIIRDSVVKDWNLICEREELRARISAAPMLGILIGGIVFGPLSDNGDVNHFSYLYTHYVFIGDSYGLCSGVLYLLSLTGPCWVCLTWYTDILLCHGHGNPGLLCWYFESFGFLLTVALAISITQIGESFRQFTLYLSHSPRWLISHDKYSEASTIIAKILNKNGFDGDLESPVIVDSLKKNSEADSSLLPHYSLLDLFKHPHLRLKTLILNWLWVVTSSLYYVLLLDQSELSDNLYLGFSLTALVQIPGYILISFILDRPALGRKKSMIFMLLLTGGSLILHPLVPSEPQFHWIKLGFSLVGRFATNCSYTILCIYSSEHFSFTISKIGCILGPYILMMGPNWPIVFGIGTILGALFSIFLPETLGAQLPDTISESEAFKVYIPYLRPSELSEKNKEKPKE</sequence>
<feature type="transmembrane region" description="Helical" evidence="5">
    <location>
        <begin position="72"/>
        <end position="96"/>
    </location>
</feature>
<feature type="transmembrane region" description="Helical" evidence="5">
    <location>
        <begin position="351"/>
        <end position="369"/>
    </location>
</feature>
<evidence type="ECO:0000313" key="6">
    <source>
        <dbReference type="EMBL" id="QQP35485.1"/>
    </source>
</evidence>
<gene>
    <name evidence="6" type="ORF">FKW44_023722</name>
</gene>
<dbReference type="SUPFAM" id="SSF103473">
    <property type="entry name" value="MFS general substrate transporter"/>
    <property type="match status" value="1"/>
</dbReference>
<reference evidence="7" key="1">
    <citation type="submission" date="2021-01" db="EMBL/GenBank/DDBJ databases">
        <title>Caligus Genome Assembly.</title>
        <authorList>
            <person name="Gallardo-Escarate C."/>
        </authorList>
    </citation>
    <scope>NUCLEOTIDE SEQUENCE [LARGE SCALE GENOMIC DNA]</scope>
</reference>
<dbReference type="AlphaFoldDB" id="A0A7T8JVK7"/>
<organism evidence="6 7">
    <name type="scientific">Caligus rogercresseyi</name>
    <name type="common">Sea louse</name>
    <dbReference type="NCBI Taxonomy" id="217165"/>
    <lineage>
        <taxon>Eukaryota</taxon>
        <taxon>Metazoa</taxon>
        <taxon>Ecdysozoa</taxon>
        <taxon>Arthropoda</taxon>
        <taxon>Crustacea</taxon>
        <taxon>Multicrustacea</taxon>
        <taxon>Hexanauplia</taxon>
        <taxon>Copepoda</taxon>
        <taxon>Siphonostomatoida</taxon>
        <taxon>Caligidae</taxon>
        <taxon>Caligus</taxon>
    </lineage>
</organism>
<protein>
    <submittedName>
        <fullName evidence="6">Uncharacterized protein</fullName>
    </submittedName>
</protein>
<dbReference type="InterPro" id="IPR036259">
    <property type="entry name" value="MFS_trans_sf"/>
</dbReference>
<feature type="transmembrane region" description="Helical" evidence="5">
    <location>
        <begin position="244"/>
        <end position="265"/>
    </location>
</feature>
<feature type="transmembrane region" description="Helical" evidence="5">
    <location>
        <begin position="277"/>
        <end position="293"/>
    </location>
</feature>
<evidence type="ECO:0000256" key="3">
    <source>
        <dbReference type="ARBA" id="ARBA00022989"/>
    </source>
</evidence>
<name>A0A7T8JVK7_CALRO</name>
<dbReference type="GO" id="GO:0016020">
    <property type="term" value="C:membrane"/>
    <property type="evidence" value="ECO:0007669"/>
    <property type="project" value="UniProtKB-SubCell"/>
</dbReference>
<feature type="transmembrane region" description="Helical" evidence="5">
    <location>
        <begin position="299"/>
        <end position="321"/>
    </location>
</feature>
<feature type="non-terminal residue" evidence="6">
    <location>
        <position position="1"/>
    </location>
</feature>
<evidence type="ECO:0000313" key="7">
    <source>
        <dbReference type="Proteomes" id="UP000595437"/>
    </source>
</evidence>
<evidence type="ECO:0000256" key="2">
    <source>
        <dbReference type="ARBA" id="ARBA00022692"/>
    </source>
</evidence>
<evidence type="ECO:0000256" key="4">
    <source>
        <dbReference type="ARBA" id="ARBA00023136"/>
    </source>
</evidence>
<feature type="transmembrane region" description="Helical" evidence="5">
    <location>
        <begin position="108"/>
        <end position="130"/>
    </location>
</feature>
<keyword evidence="3 5" id="KW-1133">Transmembrane helix</keyword>
<evidence type="ECO:0000256" key="5">
    <source>
        <dbReference type="SAM" id="Phobius"/>
    </source>
</evidence>
<keyword evidence="7" id="KW-1185">Reference proteome</keyword>
<evidence type="ECO:0000256" key="1">
    <source>
        <dbReference type="ARBA" id="ARBA00004141"/>
    </source>
</evidence>
<dbReference type="OrthoDB" id="10051180at2759"/>
<dbReference type="PANTHER" id="PTHR24064">
    <property type="entry name" value="SOLUTE CARRIER FAMILY 22 MEMBER"/>
    <property type="match status" value="1"/>
</dbReference>
<dbReference type="Proteomes" id="UP000595437">
    <property type="component" value="Chromosome 18"/>
</dbReference>